<organism evidence="3 4">
    <name type="scientific">Aspergillus ellipticus CBS 707.79</name>
    <dbReference type="NCBI Taxonomy" id="1448320"/>
    <lineage>
        <taxon>Eukaryota</taxon>
        <taxon>Fungi</taxon>
        <taxon>Dikarya</taxon>
        <taxon>Ascomycota</taxon>
        <taxon>Pezizomycotina</taxon>
        <taxon>Eurotiomycetes</taxon>
        <taxon>Eurotiomycetidae</taxon>
        <taxon>Eurotiales</taxon>
        <taxon>Aspergillaceae</taxon>
        <taxon>Aspergillus</taxon>
        <taxon>Aspergillus subgen. Circumdati</taxon>
    </lineage>
</organism>
<evidence type="ECO:0000313" key="4">
    <source>
        <dbReference type="Proteomes" id="UP000247810"/>
    </source>
</evidence>
<dbReference type="GO" id="GO:0005634">
    <property type="term" value="C:nucleus"/>
    <property type="evidence" value="ECO:0007669"/>
    <property type="project" value="UniProtKB-SubCell"/>
</dbReference>
<dbReference type="OrthoDB" id="3477330at2759"/>
<evidence type="ECO:0000256" key="1">
    <source>
        <dbReference type="ARBA" id="ARBA00004123"/>
    </source>
</evidence>
<dbReference type="PANTHER" id="PTHR37534">
    <property type="entry name" value="TRANSCRIPTIONAL ACTIVATOR PROTEIN UGA3"/>
    <property type="match status" value="1"/>
</dbReference>
<dbReference type="EMBL" id="KZ826072">
    <property type="protein sequence ID" value="PYH88714.1"/>
    <property type="molecule type" value="Genomic_DNA"/>
</dbReference>
<protein>
    <submittedName>
        <fullName evidence="3">Uncharacterized protein</fullName>
    </submittedName>
</protein>
<proteinExistence type="predicted"/>
<dbReference type="PANTHER" id="PTHR37534:SF20">
    <property type="entry name" value="PRO1A C6 ZINK-FINGER PROTEIN"/>
    <property type="match status" value="1"/>
</dbReference>
<evidence type="ECO:0000313" key="3">
    <source>
        <dbReference type="EMBL" id="PYH88714.1"/>
    </source>
</evidence>
<dbReference type="Proteomes" id="UP000247810">
    <property type="component" value="Unassembled WGS sequence"/>
</dbReference>
<dbReference type="AlphaFoldDB" id="A0A319CU84"/>
<gene>
    <name evidence="3" type="ORF">BO71DRAFT_391053</name>
</gene>
<dbReference type="VEuPathDB" id="FungiDB:BO71DRAFT_391053"/>
<dbReference type="Pfam" id="PF11951">
    <property type="entry name" value="Fungal_trans_2"/>
    <property type="match status" value="1"/>
</dbReference>
<dbReference type="STRING" id="1448320.A0A319CU84"/>
<dbReference type="InterPro" id="IPR021858">
    <property type="entry name" value="Fun_TF"/>
</dbReference>
<name>A0A319CU84_9EURO</name>
<accession>A0A319CU84</accession>
<keyword evidence="4" id="KW-1185">Reference proteome</keyword>
<sequence>MPIVDDARNPWRQLYLPLALRKPPRACGTALRYALLSVSAYNRARSFPQLRPDDTLRASGFKDKAKAAIANAISQISNESDTPDKWALFAAAMTMITIDIFSGHQTGCSAHMELASRVFVKTGGQSFWKSNPQSDILFQIFRCYGMLDKTVQVASQPPEAAGRGHPSPIVSPAEEADSMPMPTYYILGISFGVSLETPNLLNKVVSVASVLQEDNSIAWPADLIDSVRSLEDQLHRAEETQSWTGPTFHPPWTLTETGLDKGSATSDTTLPPAISEELMSNHQQAFHNAVILFFYRVVHRASRSKAGQLPGLKYMQNSQAYVDRVLECLENIDCLTHGADIKSAIDTSLRHRVIIWLSRAAKKGVGNVERGKQLVMEVWRRTDRCLEDDCSRANLGLGPVDWRSVVKDSGVSIMLCWPGAPWNCSLPTIHVLEISYCSIP</sequence>
<evidence type="ECO:0000256" key="2">
    <source>
        <dbReference type="ARBA" id="ARBA00023242"/>
    </source>
</evidence>
<keyword evidence="2" id="KW-0539">Nucleus</keyword>
<reference evidence="3 4" key="1">
    <citation type="submission" date="2018-02" db="EMBL/GenBank/DDBJ databases">
        <title>The genomes of Aspergillus section Nigri reveals drivers in fungal speciation.</title>
        <authorList>
            <consortium name="DOE Joint Genome Institute"/>
            <person name="Vesth T.C."/>
            <person name="Nybo J."/>
            <person name="Theobald S."/>
            <person name="Brandl J."/>
            <person name="Frisvad J.C."/>
            <person name="Nielsen K.F."/>
            <person name="Lyhne E.K."/>
            <person name="Kogle M.E."/>
            <person name="Kuo A."/>
            <person name="Riley R."/>
            <person name="Clum A."/>
            <person name="Nolan M."/>
            <person name="Lipzen A."/>
            <person name="Salamov A."/>
            <person name="Henrissat B."/>
            <person name="Wiebenga A."/>
            <person name="De vries R.P."/>
            <person name="Grigoriev I.V."/>
            <person name="Mortensen U.H."/>
            <person name="Andersen M.R."/>
            <person name="Baker S.E."/>
        </authorList>
    </citation>
    <scope>NUCLEOTIDE SEQUENCE [LARGE SCALE GENOMIC DNA]</scope>
    <source>
        <strain evidence="3 4">CBS 707.79</strain>
    </source>
</reference>
<comment type="subcellular location">
    <subcellularLocation>
        <location evidence="1">Nucleus</location>
    </subcellularLocation>
</comment>